<reference evidence="2" key="3">
    <citation type="submission" date="2025-09" db="UniProtKB">
        <authorList>
            <consortium name="Ensembl"/>
        </authorList>
    </citation>
    <scope>IDENTIFICATION</scope>
</reference>
<dbReference type="InterPro" id="IPR031528">
    <property type="entry name" value="C4orf19"/>
</dbReference>
<name>A0A4X2KF18_VOMUR</name>
<dbReference type="AlphaFoldDB" id="A0A4X2KF18"/>
<reference evidence="2" key="2">
    <citation type="submission" date="2025-08" db="UniProtKB">
        <authorList>
            <consortium name="Ensembl"/>
        </authorList>
    </citation>
    <scope>IDENTIFICATION</scope>
</reference>
<reference evidence="3" key="1">
    <citation type="submission" date="2018-12" db="EMBL/GenBank/DDBJ databases">
        <authorList>
            <person name="Yazar S."/>
        </authorList>
    </citation>
    <scope>NUCLEOTIDE SEQUENCE [LARGE SCALE GENOMIC DNA]</scope>
</reference>
<organism evidence="2 3">
    <name type="scientific">Vombatus ursinus</name>
    <name type="common">Common wombat</name>
    <dbReference type="NCBI Taxonomy" id="29139"/>
    <lineage>
        <taxon>Eukaryota</taxon>
        <taxon>Metazoa</taxon>
        <taxon>Chordata</taxon>
        <taxon>Craniata</taxon>
        <taxon>Vertebrata</taxon>
        <taxon>Euteleostomi</taxon>
        <taxon>Mammalia</taxon>
        <taxon>Metatheria</taxon>
        <taxon>Diprotodontia</taxon>
        <taxon>Vombatidae</taxon>
        <taxon>Vombatus</taxon>
    </lineage>
</organism>
<dbReference type="PANTHER" id="PTHR16106">
    <property type="entry name" value="CHROMOSOME 4 OPEN READING FRAME 19"/>
    <property type="match status" value="1"/>
</dbReference>
<dbReference type="GeneID" id="114023372"/>
<dbReference type="CTD" id="55286"/>
<dbReference type="PANTHER" id="PTHR16106:SF3">
    <property type="entry name" value="CHROMOSOME 4 OPEN READING FRAME 19"/>
    <property type="match status" value="1"/>
</dbReference>
<accession>A0A4X2KF18</accession>
<dbReference type="Ensembl" id="ENSVURT00010008879.1">
    <property type="protein sequence ID" value="ENSVURP00010007835.1"/>
    <property type="gene ID" value="ENSVURG00010006035.1"/>
</dbReference>
<sequence length="310" mass="34121">MGCRCCKMIQSYLFDPVHTPPAGYINEVNSYKPEEEDGIKLKGKENSEILVHKNELQNEELQRTETKNRLNSTQEPFWHHRGPLIHEDHAGNSVTKTDTTLNEIGSSTALSLDVNPSLSQGEEIPPHESGSGSLASAASDGDPLEHLVKESDPGTKDPMPQATEETQVILNGDSQASGEGASSPGSNHVLEVQNHIIPLPVRDYPHVEVQVINQIVDENYCFLNNHIQVEPMDRVDYANGDHISDLSFSKRRSWDSLNEAIKTEALTIDFNEDVSEHDFDWSPEQEDAAVAEALAALEAATAGEDGEEGY</sequence>
<feature type="compositionally biased region" description="Low complexity" evidence="1">
    <location>
        <begin position="129"/>
        <end position="141"/>
    </location>
</feature>
<gene>
    <name evidence="2" type="primary">CUNH4orf19</name>
</gene>
<dbReference type="Proteomes" id="UP000314987">
    <property type="component" value="Unassembled WGS sequence"/>
</dbReference>
<dbReference type="RefSeq" id="XP_027691788.1">
    <property type="nucleotide sequence ID" value="XM_027835987.1"/>
</dbReference>
<evidence type="ECO:0000313" key="3">
    <source>
        <dbReference type="Proteomes" id="UP000314987"/>
    </source>
</evidence>
<dbReference type="OMA" id="YPQLWGS"/>
<dbReference type="OrthoDB" id="8773301at2759"/>
<dbReference type="Pfam" id="PF15770">
    <property type="entry name" value="DUF4699"/>
    <property type="match status" value="1"/>
</dbReference>
<proteinExistence type="predicted"/>
<keyword evidence="3" id="KW-1185">Reference proteome</keyword>
<feature type="compositionally biased region" description="Basic and acidic residues" evidence="1">
    <location>
        <begin position="143"/>
        <end position="155"/>
    </location>
</feature>
<protein>
    <submittedName>
        <fullName evidence="2">Uncharacterized protein</fullName>
    </submittedName>
</protein>
<feature type="region of interest" description="Disordered" evidence="1">
    <location>
        <begin position="112"/>
        <end position="160"/>
    </location>
</feature>
<evidence type="ECO:0000256" key="1">
    <source>
        <dbReference type="SAM" id="MobiDB-lite"/>
    </source>
</evidence>
<dbReference type="GeneTree" id="ENSGT00390000013778"/>
<evidence type="ECO:0000313" key="2">
    <source>
        <dbReference type="Ensembl" id="ENSVURP00010007835.1"/>
    </source>
</evidence>
<dbReference type="STRING" id="29139.ENSVURP00010007835"/>